<keyword evidence="1" id="KW-0812">Transmembrane</keyword>
<organism evidence="2 3">
    <name type="scientific">Phnomibacter ginsenosidimutans</name>
    <dbReference type="NCBI Taxonomy" id="2676868"/>
    <lineage>
        <taxon>Bacteria</taxon>
        <taxon>Pseudomonadati</taxon>
        <taxon>Bacteroidota</taxon>
        <taxon>Chitinophagia</taxon>
        <taxon>Chitinophagales</taxon>
        <taxon>Chitinophagaceae</taxon>
        <taxon>Phnomibacter</taxon>
    </lineage>
</organism>
<sequence length="168" mass="19365">MYSVTIQGKTYQLNFPEATVVHANKYNGSVGIYIWHLFGSNAYQDVVFKLKNTQKDVPLTLTNGDLPLYTTQQVKLICLDDLVVGYVDVQSNRYHYLNRNFLRLLGIGSNLPIAFLMLAILLVILSFLIPGEYQQDTLLSTFLLCILFVIYRFLHNKWIERLLDKALQ</sequence>
<dbReference type="KEGG" id="fls:GLV81_10070"/>
<evidence type="ECO:0000313" key="3">
    <source>
        <dbReference type="Proteomes" id="UP000426027"/>
    </source>
</evidence>
<keyword evidence="1" id="KW-1133">Transmembrane helix</keyword>
<dbReference type="RefSeq" id="WP_157478750.1">
    <property type="nucleotide sequence ID" value="NZ_CP046566.1"/>
</dbReference>
<name>A0A6I6G828_9BACT</name>
<protein>
    <submittedName>
        <fullName evidence="2">Uncharacterized protein</fullName>
    </submittedName>
</protein>
<keyword evidence="1" id="KW-0472">Membrane</keyword>
<proteinExistence type="predicted"/>
<evidence type="ECO:0000256" key="1">
    <source>
        <dbReference type="SAM" id="Phobius"/>
    </source>
</evidence>
<evidence type="ECO:0000313" key="2">
    <source>
        <dbReference type="EMBL" id="QGW28394.1"/>
    </source>
</evidence>
<dbReference type="EMBL" id="CP046566">
    <property type="protein sequence ID" value="QGW28394.1"/>
    <property type="molecule type" value="Genomic_DNA"/>
</dbReference>
<feature type="transmembrane region" description="Helical" evidence="1">
    <location>
        <begin position="137"/>
        <end position="154"/>
    </location>
</feature>
<feature type="transmembrane region" description="Helical" evidence="1">
    <location>
        <begin position="101"/>
        <end position="125"/>
    </location>
</feature>
<gene>
    <name evidence="2" type="ORF">GLV81_10070</name>
</gene>
<dbReference type="Proteomes" id="UP000426027">
    <property type="component" value="Chromosome"/>
</dbReference>
<dbReference type="AlphaFoldDB" id="A0A6I6G828"/>
<keyword evidence="3" id="KW-1185">Reference proteome</keyword>
<reference evidence="2 3" key="1">
    <citation type="submission" date="2019-11" db="EMBL/GenBank/DDBJ databases">
        <authorList>
            <person name="Im W.T."/>
        </authorList>
    </citation>
    <scope>NUCLEOTIDE SEQUENCE [LARGE SCALE GENOMIC DNA]</scope>
    <source>
        <strain evidence="2 3">SB-02</strain>
    </source>
</reference>
<accession>A0A6I6G828</accession>